<dbReference type="GO" id="GO:0046872">
    <property type="term" value="F:metal ion binding"/>
    <property type="evidence" value="ECO:0007669"/>
    <property type="project" value="UniProtKB-KW"/>
</dbReference>
<dbReference type="InterPro" id="IPR002219">
    <property type="entry name" value="PKC_DAG/PE"/>
</dbReference>
<organism evidence="5 6">
    <name type="scientific">Psylliodes chrysocephalus</name>
    <dbReference type="NCBI Taxonomy" id="3402493"/>
    <lineage>
        <taxon>Eukaryota</taxon>
        <taxon>Metazoa</taxon>
        <taxon>Ecdysozoa</taxon>
        <taxon>Arthropoda</taxon>
        <taxon>Hexapoda</taxon>
        <taxon>Insecta</taxon>
        <taxon>Pterygota</taxon>
        <taxon>Neoptera</taxon>
        <taxon>Endopterygota</taxon>
        <taxon>Coleoptera</taxon>
        <taxon>Polyphaga</taxon>
        <taxon>Cucujiformia</taxon>
        <taxon>Chrysomeloidea</taxon>
        <taxon>Chrysomelidae</taxon>
        <taxon>Galerucinae</taxon>
        <taxon>Alticini</taxon>
        <taxon>Psylliodes</taxon>
    </lineage>
</organism>
<evidence type="ECO:0000256" key="1">
    <source>
        <dbReference type="ARBA" id="ARBA00022723"/>
    </source>
</evidence>
<dbReference type="SUPFAM" id="SSF57889">
    <property type="entry name" value="Cysteine-rich domain"/>
    <property type="match status" value="1"/>
</dbReference>
<dbReference type="Proteomes" id="UP001153636">
    <property type="component" value="Chromosome 9"/>
</dbReference>
<dbReference type="AlphaFoldDB" id="A0A9P0DB79"/>
<dbReference type="EMBL" id="OV651821">
    <property type="protein sequence ID" value="CAH1115756.1"/>
    <property type="molecule type" value="Genomic_DNA"/>
</dbReference>
<keyword evidence="6" id="KW-1185">Reference proteome</keyword>
<evidence type="ECO:0000313" key="5">
    <source>
        <dbReference type="EMBL" id="CAH1115756.1"/>
    </source>
</evidence>
<dbReference type="InterPro" id="IPR046349">
    <property type="entry name" value="C1-like_sf"/>
</dbReference>
<sequence>MGETNTNVTDDNSCKRCSQTVKTGIRCIRCGKLSHKSCLEKLKIDVNRKDGLICCGASNVITVSENLTPTETSLSASQGNDAALKVGYLERIILDKQKIIDNQEIAIKALTEQVELLKEVMSANNAPQITKLGPQKSVSLNKNGDNNIDPGSSPSSNEITYSAVAQDHLSRAHGICNSIIHLNNDIPRKQTLMDTTKNIPPVPRRPAAQSYNQNIRKTSSLLIGTKASSECTLKAANRIHSPTDRIFDYHATNFDIDTNHEELQGYLAGFAPKVKVERLSARFPEMIDRVGYSGGLSLLNGSFYTSSALDCD</sequence>
<evidence type="ECO:0000256" key="2">
    <source>
        <dbReference type="ARBA" id="ARBA00022833"/>
    </source>
</evidence>
<feature type="region of interest" description="Disordered" evidence="3">
    <location>
        <begin position="131"/>
        <end position="158"/>
    </location>
</feature>
<reference evidence="5" key="1">
    <citation type="submission" date="2022-01" db="EMBL/GenBank/DDBJ databases">
        <authorList>
            <person name="King R."/>
        </authorList>
    </citation>
    <scope>NUCLEOTIDE SEQUENCE</scope>
</reference>
<protein>
    <recommendedName>
        <fullName evidence="4">Phorbol-ester/DAG-type domain-containing protein</fullName>
    </recommendedName>
</protein>
<name>A0A9P0DB79_9CUCU</name>
<evidence type="ECO:0000313" key="6">
    <source>
        <dbReference type="Proteomes" id="UP001153636"/>
    </source>
</evidence>
<dbReference type="PROSITE" id="PS50081">
    <property type="entry name" value="ZF_DAG_PE_2"/>
    <property type="match status" value="1"/>
</dbReference>
<proteinExistence type="predicted"/>
<feature type="domain" description="Phorbol-ester/DAG-type" evidence="4">
    <location>
        <begin position="1"/>
        <end position="46"/>
    </location>
</feature>
<gene>
    <name evidence="5" type="ORF">PSYICH_LOCUS15085</name>
</gene>
<keyword evidence="1" id="KW-0479">Metal-binding</keyword>
<evidence type="ECO:0000256" key="3">
    <source>
        <dbReference type="SAM" id="MobiDB-lite"/>
    </source>
</evidence>
<feature type="compositionally biased region" description="Polar residues" evidence="3">
    <location>
        <begin position="136"/>
        <end position="158"/>
    </location>
</feature>
<keyword evidence="2" id="KW-0862">Zinc</keyword>
<accession>A0A9P0DB79</accession>
<evidence type="ECO:0000259" key="4">
    <source>
        <dbReference type="PROSITE" id="PS50081"/>
    </source>
</evidence>